<dbReference type="InterPro" id="IPR001128">
    <property type="entry name" value="Cyt_P450"/>
</dbReference>
<name>A0AAV4NIW2_9ARAC</name>
<dbReference type="InterPro" id="IPR050182">
    <property type="entry name" value="Cytochrome_P450_fam2"/>
</dbReference>
<dbReference type="PRINTS" id="PR00385">
    <property type="entry name" value="P450"/>
</dbReference>
<dbReference type="Pfam" id="PF00067">
    <property type="entry name" value="p450"/>
    <property type="match status" value="1"/>
</dbReference>
<dbReference type="InterPro" id="IPR017972">
    <property type="entry name" value="Cyt_P450_CS"/>
</dbReference>
<keyword evidence="10" id="KW-1185">Reference proteome</keyword>
<comment type="cofactor">
    <cofactor evidence="1 7">
        <name>heme</name>
        <dbReference type="ChEBI" id="CHEBI:30413"/>
    </cofactor>
</comment>
<feature type="binding site" description="axial binding residue" evidence="7">
    <location>
        <position position="410"/>
    </location>
    <ligand>
        <name>heme</name>
        <dbReference type="ChEBI" id="CHEBI:30413"/>
    </ligand>
    <ligandPart>
        <name>Fe</name>
        <dbReference type="ChEBI" id="CHEBI:18248"/>
    </ligandPart>
</feature>
<evidence type="ECO:0000313" key="10">
    <source>
        <dbReference type="Proteomes" id="UP001054837"/>
    </source>
</evidence>
<dbReference type="GO" id="GO:0005506">
    <property type="term" value="F:iron ion binding"/>
    <property type="evidence" value="ECO:0007669"/>
    <property type="project" value="InterPro"/>
</dbReference>
<dbReference type="InterPro" id="IPR002401">
    <property type="entry name" value="Cyt_P450_E_grp-I"/>
</dbReference>
<protein>
    <submittedName>
        <fullName evidence="9">Cytochrome P450 18a1</fullName>
    </submittedName>
</protein>
<evidence type="ECO:0000256" key="8">
    <source>
        <dbReference type="RuleBase" id="RU000461"/>
    </source>
</evidence>
<keyword evidence="3 7" id="KW-0479">Metal-binding</keyword>
<dbReference type="AlphaFoldDB" id="A0AAV4NIW2"/>
<dbReference type="FunFam" id="1.10.630.10:FF:000036">
    <property type="entry name" value="CYtochrome P450 family"/>
    <property type="match status" value="1"/>
</dbReference>
<evidence type="ECO:0000256" key="4">
    <source>
        <dbReference type="ARBA" id="ARBA00023002"/>
    </source>
</evidence>
<dbReference type="SUPFAM" id="SSF48264">
    <property type="entry name" value="Cytochrome P450"/>
    <property type="match status" value="1"/>
</dbReference>
<keyword evidence="4 8" id="KW-0560">Oxidoreductase</keyword>
<organism evidence="9 10">
    <name type="scientific">Caerostris darwini</name>
    <dbReference type="NCBI Taxonomy" id="1538125"/>
    <lineage>
        <taxon>Eukaryota</taxon>
        <taxon>Metazoa</taxon>
        <taxon>Ecdysozoa</taxon>
        <taxon>Arthropoda</taxon>
        <taxon>Chelicerata</taxon>
        <taxon>Arachnida</taxon>
        <taxon>Araneae</taxon>
        <taxon>Araneomorphae</taxon>
        <taxon>Entelegynae</taxon>
        <taxon>Araneoidea</taxon>
        <taxon>Araneidae</taxon>
        <taxon>Caerostris</taxon>
    </lineage>
</organism>
<evidence type="ECO:0000256" key="1">
    <source>
        <dbReference type="ARBA" id="ARBA00001971"/>
    </source>
</evidence>
<keyword evidence="5 7" id="KW-0408">Iron</keyword>
<evidence type="ECO:0000256" key="5">
    <source>
        <dbReference type="ARBA" id="ARBA00023004"/>
    </source>
</evidence>
<dbReference type="InterPro" id="IPR036396">
    <property type="entry name" value="Cyt_P450_sf"/>
</dbReference>
<gene>
    <name evidence="9" type="primary">Cyp18a1</name>
    <name evidence="9" type="ORF">CDAR_610011</name>
</gene>
<evidence type="ECO:0000256" key="2">
    <source>
        <dbReference type="ARBA" id="ARBA00010617"/>
    </source>
</evidence>
<sequence length="464" mass="53601">MKLPPGPMGLPIVGYFPFLSKDAHLKFMELSKKYGDVFSIRLGSELVVVLNDTASMREAFSKQELLGRPPNGSFTVFDVKSPFFMEDMHMWQEHRRFVIQSLKDLGLGKTKLEEQIQDEINHFRGVLKTYLGKPMDLAIPLTPSISNNICSVVFGKRYSYQDPERISLDIVIDEVSKLLGQTTAHIFFPWIRYIPFLPKLMNYDEGFSLFKKSEAIFQKKVDEHKDNLDPKHIQDFIDSYLVEMEIRQKKDPTTSFNEEVLKGCVSDLFGAGTESVRTAISWCLHTMAYYPDVQKKVQAEIFEVLGTERFPEFQDQKSMPFTHAVILENMRWKTIVPLNVLRYSLSNTSIAGYDIPQGTTIMANLWAVHHDPRHWKDPENFKPERFLSSDGKSVVKSTHYMPFSIGKRACPGETMAYMEIFLYFVAILQKFDIKFPENFTPSLEGDPFITYRPKPFKICFLPKN</sequence>
<dbReference type="PANTHER" id="PTHR24300">
    <property type="entry name" value="CYTOCHROME P450 508A4-RELATED"/>
    <property type="match status" value="1"/>
</dbReference>
<evidence type="ECO:0000256" key="7">
    <source>
        <dbReference type="PIRSR" id="PIRSR602401-1"/>
    </source>
</evidence>
<keyword evidence="6 8" id="KW-0503">Monooxygenase</keyword>
<dbReference type="PRINTS" id="PR00463">
    <property type="entry name" value="EP450I"/>
</dbReference>
<dbReference type="Gene3D" id="1.10.630.10">
    <property type="entry name" value="Cytochrome P450"/>
    <property type="match status" value="1"/>
</dbReference>
<dbReference type="EMBL" id="BPLQ01001670">
    <property type="protein sequence ID" value="GIX83793.1"/>
    <property type="molecule type" value="Genomic_DNA"/>
</dbReference>
<dbReference type="GO" id="GO:0016705">
    <property type="term" value="F:oxidoreductase activity, acting on paired donors, with incorporation or reduction of molecular oxygen"/>
    <property type="evidence" value="ECO:0007669"/>
    <property type="project" value="InterPro"/>
</dbReference>
<reference evidence="9 10" key="1">
    <citation type="submission" date="2021-06" db="EMBL/GenBank/DDBJ databases">
        <title>Caerostris darwini draft genome.</title>
        <authorList>
            <person name="Kono N."/>
            <person name="Arakawa K."/>
        </authorList>
    </citation>
    <scope>NUCLEOTIDE SEQUENCE [LARGE SCALE GENOMIC DNA]</scope>
</reference>
<keyword evidence="7 8" id="KW-0349">Heme</keyword>
<dbReference type="PROSITE" id="PS00086">
    <property type="entry name" value="CYTOCHROME_P450"/>
    <property type="match status" value="1"/>
</dbReference>
<dbReference type="GO" id="GO:0004497">
    <property type="term" value="F:monooxygenase activity"/>
    <property type="evidence" value="ECO:0007669"/>
    <property type="project" value="UniProtKB-KW"/>
</dbReference>
<proteinExistence type="inferred from homology"/>
<comment type="caution">
    <text evidence="9">The sequence shown here is derived from an EMBL/GenBank/DDBJ whole genome shotgun (WGS) entry which is preliminary data.</text>
</comment>
<comment type="similarity">
    <text evidence="2 8">Belongs to the cytochrome P450 family.</text>
</comment>
<evidence type="ECO:0000313" key="9">
    <source>
        <dbReference type="EMBL" id="GIX83793.1"/>
    </source>
</evidence>
<evidence type="ECO:0000256" key="3">
    <source>
        <dbReference type="ARBA" id="ARBA00022723"/>
    </source>
</evidence>
<evidence type="ECO:0000256" key="6">
    <source>
        <dbReference type="ARBA" id="ARBA00023033"/>
    </source>
</evidence>
<dbReference type="GO" id="GO:0020037">
    <property type="term" value="F:heme binding"/>
    <property type="evidence" value="ECO:0007669"/>
    <property type="project" value="InterPro"/>
</dbReference>
<accession>A0AAV4NIW2</accession>
<dbReference type="Proteomes" id="UP001054837">
    <property type="component" value="Unassembled WGS sequence"/>
</dbReference>